<dbReference type="AlphaFoldDB" id="A0A6C0IHP9"/>
<sequence length="62" mass="7054">MKKKPARQINTIIPTQHINNISISSLTNIFKCGKCNKYNNIVQSPVQNCLFCGNPNYVMKNK</sequence>
<name>A0A6C0IHP9_9ZZZZ</name>
<reference evidence="1" key="1">
    <citation type="journal article" date="2020" name="Nature">
        <title>Giant virus diversity and host interactions through global metagenomics.</title>
        <authorList>
            <person name="Schulz F."/>
            <person name="Roux S."/>
            <person name="Paez-Espino D."/>
            <person name="Jungbluth S."/>
            <person name="Walsh D.A."/>
            <person name="Denef V.J."/>
            <person name="McMahon K.D."/>
            <person name="Konstantinidis K.T."/>
            <person name="Eloe-Fadrosh E.A."/>
            <person name="Kyrpides N.C."/>
            <person name="Woyke T."/>
        </authorList>
    </citation>
    <scope>NUCLEOTIDE SEQUENCE</scope>
    <source>
        <strain evidence="1">GVMAG-M-3300023184-86</strain>
    </source>
</reference>
<protein>
    <submittedName>
        <fullName evidence="1">Uncharacterized protein</fullName>
    </submittedName>
</protein>
<dbReference type="EMBL" id="MN740179">
    <property type="protein sequence ID" value="QHT92150.1"/>
    <property type="molecule type" value="Genomic_DNA"/>
</dbReference>
<evidence type="ECO:0000313" key="1">
    <source>
        <dbReference type="EMBL" id="QHT92150.1"/>
    </source>
</evidence>
<organism evidence="1">
    <name type="scientific">viral metagenome</name>
    <dbReference type="NCBI Taxonomy" id="1070528"/>
    <lineage>
        <taxon>unclassified sequences</taxon>
        <taxon>metagenomes</taxon>
        <taxon>organismal metagenomes</taxon>
    </lineage>
</organism>
<accession>A0A6C0IHP9</accession>
<proteinExistence type="predicted"/>